<feature type="transmembrane region" description="Helical" evidence="1">
    <location>
        <begin position="21"/>
        <end position="39"/>
    </location>
</feature>
<feature type="transmembrane region" description="Helical" evidence="1">
    <location>
        <begin position="139"/>
        <end position="158"/>
    </location>
</feature>
<dbReference type="AlphaFoldDB" id="A0A0K1JNJ9"/>
<dbReference type="KEGG" id="lmoi:VV02_23790"/>
<evidence type="ECO:0000313" key="3">
    <source>
        <dbReference type="Proteomes" id="UP000066480"/>
    </source>
</evidence>
<evidence type="ECO:0000313" key="2">
    <source>
        <dbReference type="EMBL" id="AKU18165.1"/>
    </source>
</evidence>
<feature type="transmembrane region" description="Helical" evidence="1">
    <location>
        <begin position="206"/>
        <end position="225"/>
    </location>
</feature>
<name>A0A0K1JNJ9_9MICO</name>
<dbReference type="EMBL" id="CP011112">
    <property type="protein sequence ID" value="AKU18165.1"/>
    <property type="molecule type" value="Genomic_DNA"/>
</dbReference>
<evidence type="ECO:0000256" key="1">
    <source>
        <dbReference type="SAM" id="Phobius"/>
    </source>
</evidence>
<organism evidence="2 3">
    <name type="scientific">Luteipulveratus mongoliensis</name>
    <dbReference type="NCBI Taxonomy" id="571913"/>
    <lineage>
        <taxon>Bacteria</taxon>
        <taxon>Bacillati</taxon>
        <taxon>Actinomycetota</taxon>
        <taxon>Actinomycetes</taxon>
        <taxon>Micrococcales</taxon>
        <taxon>Dermacoccaceae</taxon>
        <taxon>Luteipulveratus</taxon>
    </lineage>
</organism>
<proteinExistence type="predicted"/>
<reference evidence="2 3" key="1">
    <citation type="submission" date="2015-03" db="EMBL/GenBank/DDBJ databases">
        <title>Luteipulveratus halotolerans sp. nov., a novel actinobacterium (Dermacoccaceae) from Sarawak, Malaysia.</title>
        <authorList>
            <person name="Juboi H."/>
            <person name="Basik A."/>
            <person name="Shamsul S.S."/>
            <person name="Arnold P."/>
            <person name="Schmitt E.K."/>
            <person name="Sanglier J.-J."/>
            <person name="Yeo T."/>
        </authorList>
    </citation>
    <scope>NUCLEOTIDE SEQUENCE [LARGE SCALE GENOMIC DNA]</scope>
    <source>
        <strain evidence="2 3">MN07-A0370</strain>
    </source>
</reference>
<keyword evidence="1" id="KW-0812">Transmembrane</keyword>
<dbReference type="STRING" id="571913.VV02_23790"/>
<sequence>MARLDVRSRLEWWKSRRHVSGVIILTLFAAFIAMAAWAGPRQSRYDNTDFVEPHHFSLTSEQPKSLHELSWWSEDLAEQLYTPLATELGPGDAVPMYVVSDNGDGQVQWTQKLSNSPEIAELRKHDSGAESRPVTTMRWVTNTARLLSIFTFIIIVVADPPRRGNRWYWFWMMGIPLGLGVAWFAWTEKIRDPEQQKYRKHGTDGFFTLIGLYIAVQVGFGLLGGL</sequence>
<accession>A0A0K1JNJ9</accession>
<keyword evidence="1" id="KW-1133">Transmembrane helix</keyword>
<gene>
    <name evidence="2" type="ORF">VV02_23790</name>
</gene>
<keyword evidence="3" id="KW-1185">Reference proteome</keyword>
<dbReference type="Proteomes" id="UP000066480">
    <property type="component" value="Chromosome"/>
</dbReference>
<keyword evidence="1" id="KW-0472">Membrane</keyword>
<protein>
    <submittedName>
        <fullName evidence="2">Uncharacterized protein</fullName>
    </submittedName>
</protein>
<feature type="transmembrane region" description="Helical" evidence="1">
    <location>
        <begin position="167"/>
        <end position="186"/>
    </location>
</feature>